<dbReference type="EMBL" id="ACCL02000009">
    <property type="protein sequence ID" value="EET60760.1"/>
    <property type="molecule type" value="Genomic_DNA"/>
</dbReference>
<comment type="caution">
    <text evidence="1">The sequence shown here is derived from an EMBL/GenBank/DDBJ whole genome shotgun (WGS) entry which is preliminary data.</text>
</comment>
<protein>
    <submittedName>
        <fullName evidence="1">Uncharacterized protein</fullName>
    </submittedName>
</protein>
<proteinExistence type="predicted"/>
<organism evidence="1 2">
    <name type="scientific">Marvinbryantia formatexigens DSM 14469</name>
    <dbReference type="NCBI Taxonomy" id="478749"/>
    <lineage>
        <taxon>Bacteria</taxon>
        <taxon>Bacillati</taxon>
        <taxon>Bacillota</taxon>
        <taxon>Clostridia</taxon>
        <taxon>Lachnospirales</taxon>
        <taxon>Lachnospiraceae</taxon>
        <taxon>Marvinbryantia</taxon>
    </lineage>
</organism>
<keyword evidence="2" id="KW-1185">Reference proteome</keyword>
<dbReference type="Proteomes" id="UP000005561">
    <property type="component" value="Unassembled WGS sequence"/>
</dbReference>
<evidence type="ECO:0000313" key="1">
    <source>
        <dbReference type="EMBL" id="EET60760.1"/>
    </source>
</evidence>
<gene>
    <name evidence="1" type="ORF">BRYFOR_07222</name>
</gene>
<dbReference type="AlphaFoldDB" id="C6LF21"/>
<sequence>MVYGRYFKYHNIIMPGFPGAEPAGSDGGRGHSEILALYFASVIICDTDTENSVHKNSSHISYSA</sequence>
<reference evidence="1" key="1">
    <citation type="submission" date="2009-07" db="EMBL/GenBank/DDBJ databases">
        <authorList>
            <person name="Weinstock G."/>
            <person name="Sodergren E."/>
            <person name="Clifton S."/>
            <person name="Fulton L."/>
            <person name="Fulton B."/>
            <person name="Courtney L."/>
            <person name="Fronick C."/>
            <person name="Harrison M."/>
            <person name="Strong C."/>
            <person name="Farmer C."/>
            <person name="Delahaunty K."/>
            <person name="Markovic C."/>
            <person name="Hall O."/>
            <person name="Minx P."/>
            <person name="Tomlinson C."/>
            <person name="Mitreva M."/>
            <person name="Nelson J."/>
            <person name="Hou S."/>
            <person name="Wollam A."/>
            <person name="Pepin K.H."/>
            <person name="Johnson M."/>
            <person name="Bhonagiri V."/>
            <person name="Nash W.E."/>
            <person name="Warren W."/>
            <person name="Chinwalla A."/>
            <person name="Mardis E.R."/>
            <person name="Wilson R.K."/>
        </authorList>
    </citation>
    <scope>NUCLEOTIDE SEQUENCE [LARGE SCALE GENOMIC DNA]</scope>
    <source>
        <strain evidence="1">DSM 14469</strain>
    </source>
</reference>
<evidence type="ECO:0000313" key="2">
    <source>
        <dbReference type="Proteomes" id="UP000005561"/>
    </source>
</evidence>
<accession>C6LF21</accession>
<name>C6LF21_9FIRM</name>